<dbReference type="GO" id="GO:0016740">
    <property type="term" value="F:transferase activity"/>
    <property type="evidence" value="ECO:0007669"/>
    <property type="project" value="UniProtKB-KW"/>
</dbReference>
<reference evidence="9" key="1">
    <citation type="journal article" date="2015" name="PLoS Genet.">
        <title>Genome Sequence and Transcriptome Analyses of Chrysochromulina tobin: Metabolic Tools for Enhanced Algal Fitness in the Prominent Order Prymnesiales (Haptophyceae).</title>
        <authorList>
            <person name="Hovde B.T."/>
            <person name="Deodato C.R."/>
            <person name="Hunsperger H.M."/>
            <person name="Ryken S.A."/>
            <person name="Yost W."/>
            <person name="Jha R.K."/>
            <person name="Patterson J."/>
            <person name="Monnat R.J. Jr."/>
            <person name="Barlow S.B."/>
            <person name="Starkenburg S.R."/>
            <person name="Cattolico R.A."/>
        </authorList>
    </citation>
    <scope>NUCLEOTIDE SEQUENCE</scope>
    <source>
        <strain evidence="9">CCMP291</strain>
    </source>
</reference>
<evidence type="ECO:0000256" key="3">
    <source>
        <dbReference type="ARBA" id="ARBA00022605"/>
    </source>
</evidence>
<dbReference type="SUPFAM" id="SSF53686">
    <property type="entry name" value="Tryptophan synthase beta subunit-like PLP-dependent enzymes"/>
    <property type="match status" value="1"/>
</dbReference>
<evidence type="ECO:0000313" key="9">
    <source>
        <dbReference type="Proteomes" id="UP000037460"/>
    </source>
</evidence>
<gene>
    <name evidence="8" type="ORF">Ctob_005007</name>
</gene>
<organism evidence="8 9">
    <name type="scientific">Chrysochromulina tobinii</name>
    <dbReference type="NCBI Taxonomy" id="1460289"/>
    <lineage>
        <taxon>Eukaryota</taxon>
        <taxon>Haptista</taxon>
        <taxon>Haptophyta</taxon>
        <taxon>Prymnesiophyceae</taxon>
        <taxon>Prymnesiales</taxon>
        <taxon>Chrysochromulinaceae</taxon>
        <taxon>Chrysochromulina</taxon>
    </lineage>
</organism>
<evidence type="ECO:0000313" key="8">
    <source>
        <dbReference type="EMBL" id="KOO26308.1"/>
    </source>
</evidence>
<evidence type="ECO:0000256" key="6">
    <source>
        <dbReference type="ARBA" id="ARBA00023192"/>
    </source>
</evidence>
<dbReference type="InterPro" id="IPR001926">
    <property type="entry name" value="TrpB-like_PALP"/>
</dbReference>
<dbReference type="FunFam" id="3.40.50.1100:FF:000006">
    <property type="entry name" value="Cysteine synthase"/>
    <property type="match status" value="1"/>
</dbReference>
<comment type="caution">
    <text evidence="8">The sequence shown here is derived from an EMBL/GenBank/DDBJ whole genome shotgun (WGS) entry which is preliminary data.</text>
</comment>
<evidence type="ECO:0000259" key="7">
    <source>
        <dbReference type="Pfam" id="PF00291"/>
    </source>
</evidence>
<dbReference type="Pfam" id="PF00291">
    <property type="entry name" value="PALP"/>
    <property type="match status" value="1"/>
</dbReference>
<dbReference type="InterPro" id="IPR050214">
    <property type="entry name" value="Cys_Synth/Cystath_Beta-Synth"/>
</dbReference>
<dbReference type="EMBL" id="JWZX01002869">
    <property type="protein sequence ID" value="KOO26308.1"/>
    <property type="molecule type" value="Genomic_DNA"/>
</dbReference>
<dbReference type="InterPro" id="IPR036052">
    <property type="entry name" value="TrpB-like_PALP_sf"/>
</dbReference>
<keyword evidence="5" id="KW-0663">Pyridoxal phosphate</keyword>
<comment type="similarity">
    <text evidence="2">Belongs to the cysteine synthase/cystathionine beta-synthase family.</text>
</comment>
<dbReference type="Gene3D" id="3.40.50.1100">
    <property type="match status" value="2"/>
</dbReference>
<evidence type="ECO:0000256" key="2">
    <source>
        <dbReference type="ARBA" id="ARBA00007103"/>
    </source>
</evidence>
<keyword evidence="6" id="KW-0198">Cysteine biosynthesis</keyword>
<dbReference type="Proteomes" id="UP000037460">
    <property type="component" value="Unassembled WGS sequence"/>
</dbReference>
<dbReference type="GO" id="GO:0019344">
    <property type="term" value="P:cysteine biosynthetic process"/>
    <property type="evidence" value="ECO:0007669"/>
    <property type="project" value="UniProtKB-KW"/>
</dbReference>
<evidence type="ECO:0000256" key="5">
    <source>
        <dbReference type="ARBA" id="ARBA00022898"/>
    </source>
</evidence>
<accession>A0A0M0JJ89</accession>
<sequence length="304" mass="31507">MIESAEKAGLLKPGMTVVEATSGNTGIGIAMVCAAKGYACIIIMPQVPAMMERVMIIRQFGGEVRLTAPGFGIKGSLEHYEAILASDPSKYFGTAQFTNLSNPEAHYLTTGPEIWEQTAGQVDVFIHGIGTGGCISGAGKFLKEKKPSVQVVAIEPEEARVHLGAPMKPHPIVGIGAGLVTHFLGMEGKALDGVGEDGKGTPLPGVIDEWACASGAECVEYAKKAAMQEGIMCGPSAGAALKVALQVASRPESAGKTIVVILASHGIRYTAHPLWAAVKAQAVPALPAPPDMSKEGELLRATLA</sequence>
<dbReference type="OrthoDB" id="10259545at2759"/>
<keyword evidence="9" id="KW-1185">Reference proteome</keyword>
<dbReference type="CDD" id="cd01561">
    <property type="entry name" value="CBS_like"/>
    <property type="match status" value="1"/>
</dbReference>
<evidence type="ECO:0000256" key="1">
    <source>
        <dbReference type="ARBA" id="ARBA00001933"/>
    </source>
</evidence>
<name>A0A0M0JJ89_9EUKA</name>
<protein>
    <submittedName>
        <fullName evidence="8">Cysteine synthase</fullName>
    </submittedName>
</protein>
<proteinExistence type="inferred from homology"/>
<dbReference type="PANTHER" id="PTHR10314">
    <property type="entry name" value="CYSTATHIONINE BETA-SYNTHASE"/>
    <property type="match status" value="1"/>
</dbReference>
<keyword evidence="4" id="KW-0808">Transferase</keyword>
<comment type="cofactor">
    <cofactor evidence="1">
        <name>pyridoxal 5'-phosphate</name>
        <dbReference type="ChEBI" id="CHEBI:597326"/>
    </cofactor>
</comment>
<keyword evidence="3" id="KW-0028">Amino-acid biosynthesis</keyword>
<dbReference type="AlphaFoldDB" id="A0A0M0JJ89"/>
<feature type="domain" description="Tryptophan synthase beta chain-like PALP" evidence="7">
    <location>
        <begin position="2"/>
        <end position="262"/>
    </location>
</feature>
<evidence type="ECO:0000256" key="4">
    <source>
        <dbReference type="ARBA" id="ARBA00022679"/>
    </source>
</evidence>